<feature type="transmembrane region" description="Helical" evidence="8">
    <location>
        <begin position="14"/>
        <end position="33"/>
    </location>
</feature>
<dbReference type="EMBL" id="LCWF01000056">
    <property type="protein sequence ID" value="KKY24821.1"/>
    <property type="molecule type" value="Genomic_DNA"/>
</dbReference>
<dbReference type="Gene3D" id="1.20.1730.10">
    <property type="entry name" value="Sodium/glucose cotransporter"/>
    <property type="match status" value="1"/>
</dbReference>
<accession>A0A0G2ERN4</accession>
<protein>
    <submittedName>
        <fullName evidence="9">Putative urea active transporter</fullName>
    </submittedName>
</protein>
<dbReference type="InterPro" id="IPR001734">
    <property type="entry name" value="Na/solute_symporter"/>
</dbReference>
<feature type="transmembrane region" description="Helical" evidence="8">
    <location>
        <begin position="135"/>
        <end position="160"/>
    </location>
</feature>
<dbReference type="NCBIfam" id="TIGR00813">
    <property type="entry name" value="sss"/>
    <property type="match status" value="1"/>
</dbReference>
<evidence type="ECO:0000256" key="8">
    <source>
        <dbReference type="SAM" id="Phobius"/>
    </source>
</evidence>
<dbReference type="InterPro" id="IPR031155">
    <property type="entry name" value="DUR"/>
</dbReference>
<sequence>MADTVVAVPLPQGAGYGVVVGLGALFALGMNAISEVMKRRGNVENAEEFTVAKRSLGTGLTAAGVISSWTWSTTLLSSVTVAYEYGVAGSFFYAACNSTQIMVFSNLAIQSKRKAPNAQTFLEIIRVRYGTAAHFSFMFFSLASNILVVSSILIGGAAAITSLTGMSVYASVWLLPLSVAAYTLRGGLRATILTDYLHTAIILIIILIFWFKVYATGSQIGSPGKMWDLLIEAARRNDYSAPTKNGSYLTIRSLDALKFAILSLLEYTGVVFLDNSFHQKGIAADPAAAVPGYVLGGLSWYAMPFTLATTMGILAIALENTPAFPTYPRRMTSAEVSAGLALPYAAQTIDGKGGAGAVLILMFMSCTSAISSQLIGVSTVLSYDVYKTYINPKATDAQVLRAGHWCVAGFAAFMAAFASMLHGINIDLSFIYNMTGIFTGSALPALVATFFSSRQGALAATTSVWIGFFSAVITWVGHHVSFPLQTKQARTNFSLSWQLTLAQRFSGTVSIASVGATDPCLYGCIAGIGAAAVVAISISIFQNAHYGWETLGAIRLTDEAGNEKDVAYGDPTYNPERLKKAAYIARGITLFLFLALFIIWPLTLYGTGYEFSKKFFTGWVIVSLLWAFFSFFSVTIFPIIEGRHLLLSWARDLLGKGKRVEHTDEFDHHQHGQRYDESPLEIDEKDNVNGKTGLVNVEGEKGA</sequence>
<feature type="transmembrane region" description="Helical" evidence="8">
    <location>
        <begin position="298"/>
        <end position="318"/>
    </location>
</feature>
<dbReference type="GO" id="GO:0015606">
    <property type="term" value="F:spermidine transmembrane transporter activity"/>
    <property type="evidence" value="ECO:0007669"/>
    <property type="project" value="TreeGrafter"/>
</dbReference>
<feature type="transmembrane region" description="Helical" evidence="8">
    <location>
        <begin position="54"/>
        <end position="71"/>
    </location>
</feature>
<dbReference type="AlphaFoldDB" id="A0A0G2ERN4"/>
<feature type="transmembrane region" description="Helical" evidence="8">
    <location>
        <begin position="616"/>
        <end position="640"/>
    </location>
</feature>
<feature type="transmembrane region" description="Helical" evidence="8">
    <location>
        <begin position="166"/>
        <end position="184"/>
    </location>
</feature>
<keyword evidence="4 8" id="KW-0812">Transmembrane</keyword>
<evidence type="ECO:0000256" key="4">
    <source>
        <dbReference type="ARBA" id="ARBA00022692"/>
    </source>
</evidence>
<dbReference type="PANTHER" id="PTHR46154:SF4">
    <property type="entry name" value="UREA ACTIVE TRANSPORTER"/>
    <property type="match status" value="1"/>
</dbReference>
<comment type="similarity">
    <text evidence="2 7">Belongs to the sodium:solute symporter (SSF) (TC 2.A.21) family.</text>
</comment>
<comment type="caution">
    <text evidence="9">The sequence shown here is derived from an EMBL/GenBank/DDBJ whole genome shotgun (WGS) entry which is preliminary data.</text>
</comment>
<comment type="subcellular location">
    <subcellularLocation>
        <location evidence="1">Membrane</location>
        <topology evidence="1">Multi-pass membrane protein</topology>
    </subcellularLocation>
</comment>
<keyword evidence="3" id="KW-0813">Transport</keyword>
<feature type="transmembrane region" description="Helical" evidence="8">
    <location>
        <begin position="458"/>
        <end position="477"/>
    </location>
</feature>
<dbReference type="OrthoDB" id="6132759at2759"/>
<dbReference type="GO" id="GO:0015204">
    <property type="term" value="F:urea transmembrane transporter activity"/>
    <property type="evidence" value="ECO:0007669"/>
    <property type="project" value="InterPro"/>
</dbReference>
<feature type="transmembrane region" description="Helical" evidence="8">
    <location>
        <begin position="91"/>
        <end position="109"/>
    </location>
</feature>
<evidence type="ECO:0000256" key="3">
    <source>
        <dbReference type="ARBA" id="ARBA00022448"/>
    </source>
</evidence>
<organism evidence="9 10">
    <name type="scientific">Phaeomoniella chlamydospora</name>
    <name type="common">Phaeoacremonium chlamydosporum</name>
    <dbReference type="NCBI Taxonomy" id="158046"/>
    <lineage>
        <taxon>Eukaryota</taxon>
        <taxon>Fungi</taxon>
        <taxon>Dikarya</taxon>
        <taxon>Ascomycota</taxon>
        <taxon>Pezizomycotina</taxon>
        <taxon>Eurotiomycetes</taxon>
        <taxon>Chaetothyriomycetidae</taxon>
        <taxon>Phaeomoniellales</taxon>
        <taxon>Phaeomoniellaceae</taxon>
        <taxon>Phaeomoniella</taxon>
    </lineage>
</organism>
<dbReference type="PANTHER" id="PTHR46154">
    <property type="match status" value="1"/>
</dbReference>
<feature type="transmembrane region" description="Helical" evidence="8">
    <location>
        <begin position="402"/>
        <end position="424"/>
    </location>
</feature>
<gene>
    <name evidence="9" type="ORF">UCRPC4_g02351</name>
</gene>
<reference evidence="9 10" key="1">
    <citation type="submission" date="2015-05" db="EMBL/GenBank/DDBJ databases">
        <title>Distinctive expansion of gene families associated with plant cell wall degradation and secondary metabolism in the genomes of grapevine trunk pathogens.</title>
        <authorList>
            <person name="Lawrence D.P."/>
            <person name="Travadon R."/>
            <person name="Rolshausen P.E."/>
            <person name="Baumgartner K."/>
        </authorList>
    </citation>
    <scope>NUCLEOTIDE SEQUENCE [LARGE SCALE GENOMIC DNA]</scope>
    <source>
        <strain evidence="9">UCRPC4</strain>
    </source>
</reference>
<evidence type="ECO:0000256" key="5">
    <source>
        <dbReference type="ARBA" id="ARBA00022989"/>
    </source>
</evidence>
<evidence type="ECO:0000256" key="6">
    <source>
        <dbReference type="ARBA" id="ARBA00023136"/>
    </source>
</evidence>
<name>A0A0G2ERN4_PHACM</name>
<dbReference type="InterPro" id="IPR038377">
    <property type="entry name" value="Na/Glc_symporter_sf"/>
</dbReference>
<dbReference type="GO" id="GO:0015489">
    <property type="term" value="F:putrescine transmembrane transporter activity"/>
    <property type="evidence" value="ECO:0007669"/>
    <property type="project" value="TreeGrafter"/>
</dbReference>
<dbReference type="Pfam" id="PF00474">
    <property type="entry name" value="SSF"/>
    <property type="match status" value="1"/>
</dbReference>
<feature type="transmembrane region" description="Helical" evidence="8">
    <location>
        <begin position="430"/>
        <end position="451"/>
    </location>
</feature>
<feature type="transmembrane region" description="Helical" evidence="8">
    <location>
        <begin position="196"/>
        <end position="215"/>
    </location>
</feature>
<keyword evidence="10" id="KW-1185">Reference proteome</keyword>
<feature type="transmembrane region" description="Helical" evidence="8">
    <location>
        <begin position="358"/>
        <end position="381"/>
    </location>
</feature>
<proteinExistence type="inferred from homology"/>
<feature type="transmembrane region" description="Helical" evidence="8">
    <location>
        <begin position="583"/>
        <end position="604"/>
    </location>
</feature>
<dbReference type="CDD" id="cd11476">
    <property type="entry name" value="SLC5sbd_DUR3"/>
    <property type="match status" value="1"/>
</dbReference>
<dbReference type="Proteomes" id="UP000053317">
    <property type="component" value="Unassembled WGS sequence"/>
</dbReference>
<dbReference type="GO" id="GO:0005886">
    <property type="term" value="C:plasma membrane"/>
    <property type="evidence" value="ECO:0007669"/>
    <property type="project" value="TreeGrafter"/>
</dbReference>
<evidence type="ECO:0000313" key="9">
    <source>
        <dbReference type="EMBL" id="KKY24821.1"/>
    </source>
</evidence>
<dbReference type="PROSITE" id="PS50283">
    <property type="entry name" value="NA_SOLUT_SYMP_3"/>
    <property type="match status" value="1"/>
</dbReference>
<keyword evidence="6 8" id="KW-0472">Membrane</keyword>
<evidence type="ECO:0000256" key="2">
    <source>
        <dbReference type="ARBA" id="ARBA00006434"/>
    </source>
</evidence>
<reference evidence="9 10" key="2">
    <citation type="submission" date="2015-05" db="EMBL/GenBank/DDBJ databases">
        <authorList>
            <person name="Morales-Cruz A."/>
            <person name="Amrine K.C."/>
            <person name="Cantu D."/>
        </authorList>
    </citation>
    <scope>NUCLEOTIDE SEQUENCE [LARGE SCALE GENOMIC DNA]</scope>
    <source>
        <strain evidence="9">UCRPC4</strain>
    </source>
</reference>
<evidence type="ECO:0000313" key="10">
    <source>
        <dbReference type="Proteomes" id="UP000053317"/>
    </source>
</evidence>
<evidence type="ECO:0000256" key="1">
    <source>
        <dbReference type="ARBA" id="ARBA00004141"/>
    </source>
</evidence>
<evidence type="ECO:0000256" key="7">
    <source>
        <dbReference type="RuleBase" id="RU362091"/>
    </source>
</evidence>
<feature type="transmembrane region" description="Helical" evidence="8">
    <location>
        <begin position="520"/>
        <end position="541"/>
    </location>
</feature>
<keyword evidence="5 8" id="KW-1133">Transmembrane helix</keyword>